<accession>A0A1S7LPN0</accession>
<feature type="transmembrane region" description="Helical" evidence="1">
    <location>
        <begin position="7"/>
        <end position="26"/>
    </location>
</feature>
<keyword evidence="1" id="KW-1133">Transmembrane helix</keyword>
<organism evidence="2">
    <name type="scientific">Magnetococcus massalia (strain MO-1)</name>
    <dbReference type="NCBI Taxonomy" id="451514"/>
    <lineage>
        <taxon>Bacteria</taxon>
        <taxon>Pseudomonadati</taxon>
        <taxon>Pseudomonadota</taxon>
        <taxon>Magnetococcia</taxon>
        <taxon>Magnetococcales</taxon>
        <taxon>Magnetococcaceae</taxon>
        <taxon>Magnetococcus</taxon>
    </lineage>
</organism>
<name>A0A1S7LPN0_MAGMO</name>
<proteinExistence type="predicted"/>
<dbReference type="AlphaFoldDB" id="A0A1S7LPN0"/>
<sequence length="80" mass="8969">MRYASTLGGLIASVWLISAWMILGWDGLQKDLAWVGSIFLLLFASGMLMRTLVGFMGGCWDMDGTANPFQQKLNRLRIQQ</sequence>
<keyword evidence="1" id="KW-0472">Membrane</keyword>
<protein>
    <submittedName>
        <fullName evidence="2">Uncharacterized protein</fullName>
    </submittedName>
</protein>
<keyword evidence="1" id="KW-0812">Transmembrane</keyword>
<reference evidence="2" key="1">
    <citation type="submission" date="2015-04" db="EMBL/GenBank/DDBJ databases">
        <authorList>
            <person name="Syromyatnikov M.Y."/>
            <person name="Popov V.N."/>
        </authorList>
    </citation>
    <scope>NUCLEOTIDE SEQUENCE</scope>
    <source>
        <strain evidence="2">MO-1</strain>
    </source>
</reference>
<dbReference type="EMBL" id="LO017727">
    <property type="protein sequence ID" value="CRH08124.1"/>
    <property type="molecule type" value="Genomic_DNA"/>
</dbReference>
<evidence type="ECO:0000313" key="2">
    <source>
        <dbReference type="EMBL" id="CRH08124.1"/>
    </source>
</evidence>
<evidence type="ECO:0000256" key="1">
    <source>
        <dbReference type="SAM" id="Phobius"/>
    </source>
</evidence>
<feature type="transmembrane region" description="Helical" evidence="1">
    <location>
        <begin position="32"/>
        <end position="53"/>
    </location>
</feature>
<gene>
    <name evidence="2" type="ORF">MAGMO_3996</name>
</gene>